<reference evidence="2" key="1">
    <citation type="submission" date="2018-07" db="EMBL/GenBank/DDBJ databases">
        <title>Giant CbK-like Caulobacter bacteriophages have genetically divergent genomes.</title>
        <authorList>
            <person name="Wilson K.M."/>
            <person name="Ely B."/>
        </authorList>
    </citation>
    <scope>NUCLEOTIDE SEQUENCE [LARGE SCALE GENOMIC DNA]</scope>
</reference>
<evidence type="ECO:0008006" key="3">
    <source>
        <dbReference type="Google" id="ProtNLM"/>
    </source>
</evidence>
<protein>
    <recommendedName>
        <fullName evidence="3">Proteasome subunit beta</fullName>
    </recommendedName>
</protein>
<evidence type="ECO:0000313" key="2">
    <source>
        <dbReference type="Proteomes" id="UP000259421"/>
    </source>
</evidence>
<keyword evidence="2" id="KW-1185">Reference proteome</keyword>
<dbReference type="InterPro" id="IPR029055">
    <property type="entry name" value="Ntn_hydrolases_N"/>
</dbReference>
<name>A0A385EE56_9CAUD</name>
<accession>A0A385EE56</accession>
<reference evidence="1 2" key="2">
    <citation type="submission" date="2018-09" db="EMBL/GenBank/DDBJ databases">
        <title>Giant CbK-like Caulobacter bacteriophages have genetically divergent genomes.</title>
        <authorList>
            <person name="Wilson K."/>
            <person name="Ely B."/>
        </authorList>
    </citation>
    <scope>NUCLEOTIDE SEQUENCE [LARGE SCALE GENOMIC DNA]</scope>
</reference>
<proteinExistence type="predicted"/>
<dbReference type="Gene3D" id="3.60.20.10">
    <property type="entry name" value="Glutamine Phosphoribosylpyrophosphate, subunit 1, domain 1"/>
    <property type="match status" value="1"/>
</dbReference>
<dbReference type="SUPFAM" id="SSF56235">
    <property type="entry name" value="N-terminal nucleophile aminohydrolases (Ntn hydrolases)"/>
    <property type="match status" value="1"/>
</dbReference>
<evidence type="ECO:0000313" key="1">
    <source>
        <dbReference type="EMBL" id="AXQ69132.1"/>
    </source>
</evidence>
<sequence length="146" mass="15378">MTTIVFKDGLVVADRLITERGARLGYKTKIVKKGGAIATGAGSSIVCRQFTDWFLGGMKGAPPAMKTDPHPNAPSSECVIYFAKDRFVTFDAAGVSEIYADHHTLGSGAPFARGALAAGADPIRAVEIAIQFDLYSGGEIDVLSLN</sequence>
<organism evidence="1 2">
    <name type="scientific">Caulobacter phage CcrBL9</name>
    <dbReference type="NCBI Taxonomy" id="2283270"/>
    <lineage>
        <taxon>Viruses</taxon>
        <taxon>Duplodnaviria</taxon>
        <taxon>Heunggongvirae</taxon>
        <taxon>Uroviricota</taxon>
        <taxon>Caudoviricetes</taxon>
        <taxon>Jeanschmidtviridae</taxon>
        <taxon>Bertelyvirus</taxon>
        <taxon>Bertelyvirus BL9</taxon>
    </lineage>
</organism>
<dbReference type="EMBL" id="MH588546">
    <property type="protein sequence ID" value="AXQ69132.1"/>
    <property type="molecule type" value="Genomic_DNA"/>
</dbReference>
<dbReference type="Proteomes" id="UP000259421">
    <property type="component" value="Segment"/>
</dbReference>
<gene>
    <name evidence="1" type="ORF">CcrBL9_gp108</name>
</gene>